<comment type="caution">
    <text evidence="2">The sequence shown here is derived from an EMBL/GenBank/DDBJ whole genome shotgun (WGS) entry which is preliminary data.</text>
</comment>
<dbReference type="AlphaFoldDB" id="A0A6A4TE65"/>
<reference evidence="2 3" key="1">
    <citation type="submission" date="2019-06" db="EMBL/GenBank/DDBJ databases">
        <title>Draft genomes of female and male turbot (Scophthalmus maximus).</title>
        <authorList>
            <person name="Xu H."/>
            <person name="Xu X.-W."/>
            <person name="Shao C."/>
            <person name="Chen S."/>
        </authorList>
    </citation>
    <scope>NUCLEOTIDE SEQUENCE [LARGE SCALE GENOMIC DNA]</scope>
    <source>
        <strain evidence="2">Ysfricsl-2016a</strain>
        <tissue evidence="2">Blood</tissue>
    </source>
</reference>
<feature type="compositionally biased region" description="Polar residues" evidence="1">
    <location>
        <begin position="29"/>
        <end position="49"/>
    </location>
</feature>
<evidence type="ECO:0000313" key="2">
    <source>
        <dbReference type="EMBL" id="KAF0045836.1"/>
    </source>
</evidence>
<dbReference type="Proteomes" id="UP000438429">
    <property type="component" value="Unassembled WGS sequence"/>
</dbReference>
<evidence type="ECO:0000313" key="3">
    <source>
        <dbReference type="Proteomes" id="UP000438429"/>
    </source>
</evidence>
<name>A0A6A4TE65_SCOMX</name>
<gene>
    <name evidence="2" type="ORF">F2P81_002365</name>
</gene>
<evidence type="ECO:0000256" key="1">
    <source>
        <dbReference type="SAM" id="MobiDB-lite"/>
    </source>
</evidence>
<proteinExistence type="predicted"/>
<protein>
    <submittedName>
        <fullName evidence="2">Uncharacterized protein</fullName>
    </submittedName>
</protein>
<accession>A0A6A4TE65</accession>
<feature type="region of interest" description="Disordered" evidence="1">
    <location>
        <begin position="29"/>
        <end position="61"/>
    </location>
</feature>
<sequence length="129" mass="14490">MARRALPRQLERLANLPTAANVYEHLGSFPTTVRSSNSTECDTNLSQSRENNKKKGGGENVSLKTIAPVTRTIICYWHAKLVEEKIDLNPEEKRRKERKVPSLHRPSFPSFLHLTCSTSDAVICGVWSA</sequence>
<organism evidence="2 3">
    <name type="scientific">Scophthalmus maximus</name>
    <name type="common">Turbot</name>
    <name type="synonym">Psetta maxima</name>
    <dbReference type="NCBI Taxonomy" id="52904"/>
    <lineage>
        <taxon>Eukaryota</taxon>
        <taxon>Metazoa</taxon>
        <taxon>Chordata</taxon>
        <taxon>Craniata</taxon>
        <taxon>Vertebrata</taxon>
        <taxon>Euteleostomi</taxon>
        <taxon>Actinopterygii</taxon>
        <taxon>Neopterygii</taxon>
        <taxon>Teleostei</taxon>
        <taxon>Neoteleostei</taxon>
        <taxon>Acanthomorphata</taxon>
        <taxon>Carangaria</taxon>
        <taxon>Pleuronectiformes</taxon>
        <taxon>Pleuronectoidei</taxon>
        <taxon>Scophthalmidae</taxon>
        <taxon>Scophthalmus</taxon>
    </lineage>
</organism>
<dbReference type="EMBL" id="VEVO01000002">
    <property type="protein sequence ID" value="KAF0045836.1"/>
    <property type="molecule type" value="Genomic_DNA"/>
</dbReference>